<evidence type="ECO:0000256" key="2">
    <source>
        <dbReference type="ARBA" id="ARBA00022801"/>
    </source>
</evidence>
<dbReference type="InterPro" id="IPR008979">
    <property type="entry name" value="Galactose-bd-like_sf"/>
</dbReference>
<evidence type="ECO:0000256" key="1">
    <source>
        <dbReference type="ARBA" id="ARBA00008668"/>
    </source>
</evidence>
<dbReference type="SUPFAM" id="SSF52266">
    <property type="entry name" value="SGNH hydrolase"/>
    <property type="match status" value="1"/>
</dbReference>
<dbReference type="RefSeq" id="WP_203801616.1">
    <property type="nucleotide sequence ID" value="NZ_BAAAQE010000019.1"/>
</dbReference>
<dbReference type="Proteomes" id="UP000612282">
    <property type="component" value="Unassembled WGS sequence"/>
</dbReference>
<comment type="caution">
    <text evidence="4">The sequence shown here is derived from an EMBL/GenBank/DDBJ whole genome shotgun (WGS) entry which is preliminary data.</text>
</comment>
<dbReference type="InterPro" id="IPR013830">
    <property type="entry name" value="SGNH_hydro"/>
</dbReference>
<dbReference type="SUPFAM" id="SSF49785">
    <property type="entry name" value="Galactose-binding domain-like"/>
    <property type="match status" value="1"/>
</dbReference>
<dbReference type="PANTHER" id="PTHR43695:SF1">
    <property type="entry name" value="RHAMNOGALACTURONAN ACETYLESTERASE"/>
    <property type="match status" value="1"/>
</dbReference>
<evidence type="ECO:0000259" key="3">
    <source>
        <dbReference type="Pfam" id="PF13472"/>
    </source>
</evidence>
<feature type="domain" description="SGNH hydrolase-type esterase" evidence="3">
    <location>
        <begin position="111"/>
        <end position="291"/>
    </location>
</feature>
<dbReference type="PANTHER" id="PTHR43695">
    <property type="entry name" value="PUTATIVE (AFU_ORTHOLOGUE AFUA_2G17250)-RELATED"/>
    <property type="match status" value="1"/>
</dbReference>
<gene>
    <name evidence="4" type="ORF">Aco03nite_064750</name>
</gene>
<keyword evidence="5" id="KW-1185">Reference proteome</keyword>
<dbReference type="Pfam" id="PF13472">
    <property type="entry name" value="Lipase_GDSL_2"/>
    <property type="match status" value="1"/>
</dbReference>
<protein>
    <submittedName>
        <fullName evidence="4">Rhamnogalacturonan acetylesterase</fullName>
    </submittedName>
</protein>
<comment type="similarity">
    <text evidence="1">Belongs to the 'GDSL' lipolytic enzyme family.</text>
</comment>
<dbReference type="CDD" id="cd01821">
    <property type="entry name" value="Rhamnogalacturan_acetylesterase_like"/>
    <property type="match status" value="1"/>
</dbReference>
<organism evidence="4 5">
    <name type="scientific">Actinoplanes couchii</name>
    <dbReference type="NCBI Taxonomy" id="403638"/>
    <lineage>
        <taxon>Bacteria</taxon>
        <taxon>Bacillati</taxon>
        <taxon>Actinomycetota</taxon>
        <taxon>Actinomycetes</taxon>
        <taxon>Micromonosporales</taxon>
        <taxon>Micromonosporaceae</taxon>
        <taxon>Actinoplanes</taxon>
    </lineage>
</organism>
<dbReference type="Gene3D" id="3.40.50.1110">
    <property type="entry name" value="SGNH hydrolase"/>
    <property type="match status" value="1"/>
</dbReference>
<evidence type="ECO:0000313" key="4">
    <source>
        <dbReference type="EMBL" id="GID58071.1"/>
    </source>
</evidence>
<dbReference type="InterPro" id="IPR037459">
    <property type="entry name" value="RhgT-like"/>
</dbReference>
<name>A0ABQ3XHV8_9ACTN</name>
<keyword evidence="2" id="KW-0378">Hydrolase</keyword>
<dbReference type="InterPro" id="IPR036514">
    <property type="entry name" value="SGNH_hydro_sf"/>
</dbReference>
<accession>A0ABQ3XHV8</accession>
<reference evidence="4 5" key="1">
    <citation type="submission" date="2021-01" db="EMBL/GenBank/DDBJ databases">
        <title>Whole genome shotgun sequence of Actinoplanes couchii NBRC 106145.</title>
        <authorList>
            <person name="Komaki H."/>
            <person name="Tamura T."/>
        </authorList>
    </citation>
    <scope>NUCLEOTIDE SEQUENCE [LARGE SCALE GENOMIC DNA]</scope>
    <source>
        <strain evidence="4 5">NBRC 106145</strain>
    </source>
</reference>
<evidence type="ECO:0000313" key="5">
    <source>
        <dbReference type="Proteomes" id="UP000612282"/>
    </source>
</evidence>
<sequence length="319" mass="34223">MIDPLTVAHHHEVPPGNYNVTVELGSPDRPASTGVTVEARRRMLAETGTAAGQLVRRRFAVNLRDPKGQPVWEGSPPSTGLDLVFTGAAPHGRVISVEPITDGRPTLLLGGDSTVCDQHNHPFTGWGQMIPPYLRPEIVVANYADSGRGSRTFQEDPRLFQAVLAATRPGDPVLLQFGHNDKTTTAADYRADLTTMITAVRERGGRPILISPPVRREFDEQGRLTSYARHVNSVGVDLPGQLRQIGAAEKVPLLDLTAASAELVTGLGPAASTSIYLTAECDDDTHFSEYGADTVARLVVELFRSSFDDAAAFLASPAG</sequence>
<proteinExistence type="inferred from homology"/>
<dbReference type="EMBL" id="BOMG01000080">
    <property type="protein sequence ID" value="GID58071.1"/>
    <property type="molecule type" value="Genomic_DNA"/>
</dbReference>